<feature type="region of interest" description="Disordered" evidence="1">
    <location>
        <begin position="23"/>
        <end position="48"/>
    </location>
</feature>
<evidence type="ECO:0000256" key="2">
    <source>
        <dbReference type="SAM" id="Phobius"/>
    </source>
</evidence>
<evidence type="ECO:0000313" key="4">
    <source>
        <dbReference type="Proteomes" id="UP000729402"/>
    </source>
</evidence>
<reference evidence="3" key="1">
    <citation type="journal article" date="2021" name="bioRxiv">
        <title>Whole Genome Assembly and Annotation of Northern Wild Rice, Zizania palustris L., Supports a Whole Genome Duplication in the Zizania Genus.</title>
        <authorList>
            <person name="Haas M."/>
            <person name="Kono T."/>
            <person name="Macchietto M."/>
            <person name="Millas R."/>
            <person name="McGilp L."/>
            <person name="Shao M."/>
            <person name="Duquette J."/>
            <person name="Hirsch C.N."/>
            <person name="Kimball J."/>
        </authorList>
    </citation>
    <scope>NUCLEOTIDE SEQUENCE</scope>
    <source>
        <tissue evidence="3">Fresh leaf tissue</tissue>
    </source>
</reference>
<gene>
    <name evidence="3" type="ORF">GUJ93_ZPchr0002g24139</name>
</gene>
<dbReference type="EMBL" id="JAAALK010000287">
    <property type="protein sequence ID" value="KAG8056490.1"/>
    <property type="molecule type" value="Genomic_DNA"/>
</dbReference>
<protein>
    <submittedName>
        <fullName evidence="3">Uncharacterized protein</fullName>
    </submittedName>
</protein>
<evidence type="ECO:0000313" key="3">
    <source>
        <dbReference type="EMBL" id="KAG8056490.1"/>
    </source>
</evidence>
<reference evidence="3" key="2">
    <citation type="submission" date="2021-02" db="EMBL/GenBank/DDBJ databases">
        <authorList>
            <person name="Kimball J.A."/>
            <person name="Haas M.W."/>
            <person name="Macchietto M."/>
            <person name="Kono T."/>
            <person name="Duquette J."/>
            <person name="Shao M."/>
        </authorList>
    </citation>
    <scope>NUCLEOTIDE SEQUENCE</scope>
    <source>
        <tissue evidence="3">Fresh leaf tissue</tissue>
    </source>
</reference>
<proteinExistence type="predicted"/>
<evidence type="ECO:0000256" key="1">
    <source>
        <dbReference type="SAM" id="MobiDB-lite"/>
    </source>
</evidence>
<sequence>MVVQDGSAAGGGGAHLADRGAGEAVAAELSSDNGGGGGKGETGPCQPGLNARLQRRLRLRVGRVHQRRRGCLLLLARSPRRSHRAAAAEGGGGHAPAVRERQAYPTLVATHLFNSFAMLSANTAVFSLLFLVFNGADLLGFTSHTATLALSTAGAIVYSVVIGITTVVCNLVVLVAAMERCAGHAALLGACVQNG</sequence>
<keyword evidence="2" id="KW-1133">Transmembrane helix</keyword>
<dbReference type="Proteomes" id="UP000729402">
    <property type="component" value="Unassembled WGS sequence"/>
</dbReference>
<dbReference type="AlphaFoldDB" id="A0A8J5V9S1"/>
<comment type="caution">
    <text evidence="3">The sequence shown here is derived from an EMBL/GenBank/DDBJ whole genome shotgun (WGS) entry which is preliminary data.</text>
</comment>
<dbReference type="OrthoDB" id="687732at2759"/>
<accession>A0A8J5V9S1</accession>
<feature type="transmembrane region" description="Helical" evidence="2">
    <location>
        <begin position="116"/>
        <end position="136"/>
    </location>
</feature>
<name>A0A8J5V9S1_ZIZPA</name>
<feature type="transmembrane region" description="Helical" evidence="2">
    <location>
        <begin position="156"/>
        <end position="177"/>
    </location>
</feature>
<keyword evidence="4" id="KW-1185">Reference proteome</keyword>
<keyword evidence="2" id="KW-0472">Membrane</keyword>
<keyword evidence="2" id="KW-0812">Transmembrane</keyword>
<organism evidence="3 4">
    <name type="scientific">Zizania palustris</name>
    <name type="common">Northern wild rice</name>
    <dbReference type="NCBI Taxonomy" id="103762"/>
    <lineage>
        <taxon>Eukaryota</taxon>
        <taxon>Viridiplantae</taxon>
        <taxon>Streptophyta</taxon>
        <taxon>Embryophyta</taxon>
        <taxon>Tracheophyta</taxon>
        <taxon>Spermatophyta</taxon>
        <taxon>Magnoliopsida</taxon>
        <taxon>Liliopsida</taxon>
        <taxon>Poales</taxon>
        <taxon>Poaceae</taxon>
        <taxon>BOP clade</taxon>
        <taxon>Oryzoideae</taxon>
        <taxon>Oryzeae</taxon>
        <taxon>Zizaniinae</taxon>
        <taxon>Zizania</taxon>
    </lineage>
</organism>